<accession>A0A4S8JH95</accession>
<evidence type="ECO:0000313" key="2">
    <source>
        <dbReference type="EMBL" id="THU60614.1"/>
    </source>
</evidence>
<gene>
    <name evidence="2" type="ORF">C4D60_Mb07t14640</name>
</gene>
<name>A0A4S8JH95_MUSBA</name>
<evidence type="ECO:0000256" key="1">
    <source>
        <dbReference type="SAM" id="MobiDB-lite"/>
    </source>
</evidence>
<evidence type="ECO:0000313" key="3">
    <source>
        <dbReference type="Proteomes" id="UP000317650"/>
    </source>
</evidence>
<keyword evidence="3" id="KW-1185">Reference proteome</keyword>
<organism evidence="2 3">
    <name type="scientific">Musa balbisiana</name>
    <name type="common">Banana</name>
    <dbReference type="NCBI Taxonomy" id="52838"/>
    <lineage>
        <taxon>Eukaryota</taxon>
        <taxon>Viridiplantae</taxon>
        <taxon>Streptophyta</taxon>
        <taxon>Embryophyta</taxon>
        <taxon>Tracheophyta</taxon>
        <taxon>Spermatophyta</taxon>
        <taxon>Magnoliopsida</taxon>
        <taxon>Liliopsida</taxon>
        <taxon>Zingiberales</taxon>
        <taxon>Musaceae</taxon>
        <taxon>Musa</taxon>
    </lineage>
</organism>
<reference evidence="2 3" key="1">
    <citation type="journal article" date="2019" name="Nat. Plants">
        <title>Genome sequencing of Musa balbisiana reveals subgenome evolution and function divergence in polyploid bananas.</title>
        <authorList>
            <person name="Yao X."/>
        </authorList>
    </citation>
    <scope>NUCLEOTIDE SEQUENCE [LARGE SCALE GENOMIC DNA]</scope>
    <source>
        <strain evidence="3">cv. DH-PKW</strain>
        <tissue evidence="2">Leaves</tissue>
    </source>
</reference>
<dbReference type="AlphaFoldDB" id="A0A4S8JH95"/>
<protein>
    <submittedName>
        <fullName evidence="2">Uncharacterized protein</fullName>
    </submittedName>
</protein>
<proteinExistence type="predicted"/>
<dbReference type="Proteomes" id="UP000317650">
    <property type="component" value="Chromosome 7"/>
</dbReference>
<dbReference type="EMBL" id="PYDT01000005">
    <property type="protein sequence ID" value="THU60614.1"/>
    <property type="molecule type" value="Genomic_DNA"/>
</dbReference>
<comment type="caution">
    <text evidence="2">The sequence shown here is derived from an EMBL/GenBank/DDBJ whole genome shotgun (WGS) entry which is preliminary data.</text>
</comment>
<feature type="region of interest" description="Disordered" evidence="1">
    <location>
        <begin position="45"/>
        <end position="78"/>
    </location>
</feature>
<sequence length="106" mass="12029">MDPEEGNGEKRALDGEDLVSNKKLRKNRFQVRVLQDAFYGAQHPSLRRRRSLQTRPGSPSNRCRRGLPVGGPTIAADLGRGNPRMRIPLIIQWKVRLSFLCLPPGW</sequence>